<dbReference type="Proteomes" id="UP000297891">
    <property type="component" value="Unassembled WGS sequence"/>
</dbReference>
<dbReference type="OrthoDB" id="318778at2"/>
<evidence type="ECO:0008006" key="4">
    <source>
        <dbReference type="Google" id="ProtNLM"/>
    </source>
</evidence>
<evidence type="ECO:0000313" key="3">
    <source>
        <dbReference type="Proteomes" id="UP000297891"/>
    </source>
</evidence>
<sequence>MKNSFKKSLVFLSIILMGFTMMNCPGKKKDDTAMLLGLAALLNQPEYTVVLTGTLRGADTLPMKDGKVTLSGSFLSSGQSTIADFTTCATSGAPPANGTVDGEFTVLFKVSSLSGELTFTPNDAASASNANACSGAVVGTTYILDLPASDYTNVTGAPGILSVNLNLDDRTNTNQISLSGNTGYSITVKAVKVFVKGEYPIVNPTVGENVCDGRRLAGGPVIKSGSISGSETWSGGILLQGTVTVESGATITVTPGTAVFGQRGSSIFFKQGSKLVSNGTAADPICWSSAAALGSRFPGDWGGIVVIGTSGASRASNTEGTTPTGYGGPKGTDVENLNMSYNIVEFAGNEVAPGDELNNMSIYASKSVLSFVQVHRGLDDGFEAWGGSGTWSNLLATGGLDDDFDLDEGFSGTMTNLIGHKYPSSCGGSFSTDPHGFEMDGTDVSTGASCASNAIGTCTNPTITNVTLLGAGISGGQGMRLREGFAGTINRAIIFGFADAAAVSTSTSGTYPAITATISNLAYQTGKTTAITPTGSTTISATPINSDGSTAECGFGDSKPDYRTISSLSGTYVGGASTEWYKDWTVYRAR</sequence>
<dbReference type="AlphaFoldDB" id="A0A2M9Y5Z5"/>
<evidence type="ECO:0000313" key="2">
    <source>
        <dbReference type="EMBL" id="TGK96054.1"/>
    </source>
</evidence>
<dbReference type="RefSeq" id="WP_100788993.1">
    <property type="nucleotide sequence ID" value="NZ_NPDQ01000001.1"/>
</dbReference>
<gene>
    <name evidence="2" type="ORF">EHQ30_05360</name>
</gene>
<protein>
    <recommendedName>
        <fullName evidence="4">Lipoprotein</fullName>
    </recommendedName>
</protein>
<feature type="signal peptide" evidence="1">
    <location>
        <begin position="1"/>
        <end position="22"/>
    </location>
</feature>
<keyword evidence="3" id="KW-1185">Reference proteome</keyword>
<proteinExistence type="predicted"/>
<feature type="chain" id="PRO_5044383795" description="Lipoprotein" evidence="1">
    <location>
        <begin position="23"/>
        <end position="590"/>
    </location>
</feature>
<evidence type="ECO:0000256" key="1">
    <source>
        <dbReference type="SAM" id="SignalP"/>
    </source>
</evidence>
<organism evidence="2 3">
    <name type="scientific">Leptospira brenneri</name>
    <dbReference type="NCBI Taxonomy" id="2023182"/>
    <lineage>
        <taxon>Bacteria</taxon>
        <taxon>Pseudomonadati</taxon>
        <taxon>Spirochaetota</taxon>
        <taxon>Spirochaetia</taxon>
        <taxon>Leptospirales</taxon>
        <taxon>Leptospiraceae</taxon>
        <taxon>Leptospira</taxon>
    </lineage>
</organism>
<reference evidence="2" key="1">
    <citation type="journal article" date="2019" name="PLoS Negl. Trop. Dis.">
        <title>Revisiting the worldwide diversity of Leptospira species in the environment.</title>
        <authorList>
            <person name="Vincent A.T."/>
            <person name="Schiettekatte O."/>
            <person name="Bourhy P."/>
            <person name="Veyrier F.J."/>
            <person name="Picardeau M."/>
        </authorList>
    </citation>
    <scope>NUCLEOTIDE SEQUENCE [LARGE SCALE GENOMIC DNA]</scope>
    <source>
        <strain evidence="2">201800277</strain>
    </source>
</reference>
<dbReference type="PANTHER" id="PTHR41339">
    <property type="entry name" value="LIPL48"/>
    <property type="match status" value="1"/>
</dbReference>
<dbReference type="PANTHER" id="PTHR41339:SF1">
    <property type="entry name" value="SECRETED PROTEIN"/>
    <property type="match status" value="1"/>
</dbReference>
<accession>A0A2M9Y5Z5</accession>
<dbReference type="EMBL" id="RQFP01000001">
    <property type="protein sequence ID" value="TGK96054.1"/>
    <property type="molecule type" value="Genomic_DNA"/>
</dbReference>
<comment type="caution">
    <text evidence="2">The sequence shown here is derived from an EMBL/GenBank/DDBJ whole genome shotgun (WGS) entry which is preliminary data.</text>
</comment>
<keyword evidence="1" id="KW-0732">Signal</keyword>
<name>A0A2M9Y5Z5_9LEPT</name>